<keyword evidence="2" id="KW-1185">Reference proteome</keyword>
<evidence type="ECO:0000313" key="1">
    <source>
        <dbReference type="EnsemblPlants" id="KQK99742"/>
    </source>
</evidence>
<dbReference type="InParanoid" id="K3YFF5"/>
<dbReference type="AlphaFoldDB" id="K3YFF5"/>
<dbReference type="Proteomes" id="UP000004995">
    <property type="component" value="Unassembled WGS sequence"/>
</dbReference>
<dbReference type="Gramene" id="KQK99742">
    <property type="protein sequence ID" value="KQK99742"/>
    <property type="gene ID" value="SETIT_012973mg"/>
</dbReference>
<protein>
    <submittedName>
        <fullName evidence="1">Uncharacterized protein</fullName>
    </submittedName>
</protein>
<name>K3YFF5_SETIT</name>
<sequence>MGLLAARSLILHSSDKYERMILHCPHMLQLICKRFKL</sequence>
<reference evidence="2" key="1">
    <citation type="journal article" date="2012" name="Nat. Biotechnol.">
        <title>Reference genome sequence of the model plant Setaria.</title>
        <authorList>
            <person name="Bennetzen J.L."/>
            <person name="Schmutz J."/>
            <person name="Wang H."/>
            <person name="Percifield R."/>
            <person name="Hawkins J."/>
            <person name="Pontaroli A.C."/>
            <person name="Estep M."/>
            <person name="Feng L."/>
            <person name="Vaughn J.N."/>
            <person name="Grimwood J."/>
            <person name="Jenkins J."/>
            <person name="Barry K."/>
            <person name="Lindquist E."/>
            <person name="Hellsten U."/>
            <person name="Deshpande S."/>
            <person name="Wang X."/>
            <person name="Wu X."/>
            <person name="Mitros T."/>
            <person name="Triplett J."/>
            <person name="Yang X."/>
            <person name="Ye C.Y."/>
            <person name="Mauro-Herrera M."/>
            <person name="Wang L."/>
            <person name="Li P."/>
            <person name="Sharma M."/>
            <person name="Sharma R."/>
            <person name="Ronald P.C."/>
            <person name="Panaud O."/>
            <person name="Kellogg E.A."/>
            <person name="Brutnell T.P."/>
            <person name="Doust A.N."/>
            <person name="Tuskan G.A."/>
            <person name="Rokhsar D."/>
            <person name="Devos K.M."/>
        </authorList>
    </citation>
    <scope>NUCLEOTIDE SEQUENCE [LARGE SCALE GENOMIC DNA]</scope>
    <source>
        <strain evidence="2">cv. Yugu1</strain>
    </source>
</reference>
<dbReference type="HOGENOM" id="CLU_3351996_0_0_1"/>
<dbReference type="EMBL" id="AGNK02004568">
    <property type="status" value="NOT_ANNOTATED_CDS"/>
    <property type="molecule type" value="Genomic_DNA"/>
</dbReference>
<dbReference type="EnsemblPlants" id="KQK99742">
    <property type="protein sequence ID" value="KQK99742"/>
    <property type="gene ID" value="SETIT_012973mg"/>
</dbReference>
<accession>K3YFF5</accession>
<proteinExistence type="predicted"/>
<reference evidence="1" key="2">
    <citation type="submission" date="2018-08" db="UniProtKB">
        <authorList>
            <consortium name="EnsemblPlants"/>
        </authorList>
    </citation>
    <scope>IDENTIFICATION</scope>
    <source>
        <strain evidence="1">Yugu1</strain>
    </source>
</reference>
<organism evidence="1 2">
    <name type="scientific">Setaria italica</name>
    <name type="common">Foxtail millet</name>
    <name type="synonym">Panicum italicum</name>
    <dbReference type="NCBI Taxonomy" id="4555"/>
    <lineage>
        <taxon>Eukaryota</taxon>
        <taxon>Viridiplantae</taxon>
        <taxon>Streptophyta</taxon>
        <taxon>Embryophyta</taxon>
        <taxon>Tracheophyta</taxon>
        <taxon>Spermatophyta</taxon>
        <taxon>Magnoliopsida</taxon>
        <taxon>Liliopsida</taxon>
        <taxon>Poales</taxon>
        <taxon>Poaceae</taxon>
        <taxon>PACMAD clade</taxon>
        <taxon>Panicoideae</taxon>
        <taxon>Panicodae</taxon>
        <taxon>Paniceae</taxon>
        <taxon>Cenchrinae</taxon>
        <taxon>Setaria</taxon>
    </lineage>
</organism>
<evidence type="ECO:0000313" key="2">
    <source>
        <dbReference type="Proteomes" id="UP000004995"/>
    </source>
</evidence>